<evidence type="ECO:0000313" key="1">
    <source>
        <dbReference type="EMBL" id="RCW41601.1"/>
    </source>
</evidence>
<dbReference type="RefSeq" id="WP_181873693.1">
    <property type="nucleotide sequence ID" value="NZ_QPJD01000022.1"/>
</dbReference>
<name>A0A368VMD5_9BACL</name>
<organism evidence="1 2">
    <name type="scientific">Paenibacillus prosopidis</name>
    <dbReference type="NCBI Taxonomy" id="630520"/>
    <lineage>
        <taxon>Bacteria</taxon>
        <taxon>Bacillati</taxon>
        <taxon>Bacillota</taxon>
        <taxon>Bacilli</taxon>
        <taxon>Bacillales</taxon>
        <taxon>Paenibacillaceae</taxon>
        <taxon>Paenibacillus</taxon>
    </lineage>
</organism>
<gene>
    <name evidence="1" type="ORF">DFP97_12237</name>
</gene>
<dbReference type="AlphaFoldDB" id="A0A368VMD5"/>
<evidence type="ECO:0000313" key="2">
    <source>
        <dbReference type="Proteomes" id="UP000252415"/>
    </source>
</evidence>
<proteinExistence type="predicted"/>
<accession>A0A368VMD5</accession>
<protein>
    <submittedName>
        <fullName evidence="1">Uncharacterized protein</fullName>
    </submittedName>
</protein>
<dbReference type="EMBL" id="QPJD01000022">
    <property type="protein sequence ID" value="RCW41601.1"/>
    <property type="molecule type" value="Genomic_DNA"/>
</dbReference>
<dbReference type="Proteomes" id="UP000252415">
    <property type="component" value="Unassembled WGS sequence"/>
</dbReference>
<reference evidence="1 2" key="1">
    <citation type="submission" date="2018-07" db="EMBL/GenBank/DDBJ databases">
        <title>Genomic Encyclopedia of Type Strains, Phase III (KMG-III): the genomes of soil and plant-associated and newly described type strains.</title>
        <authorList>
            <person name="Whitman W."/>
        </authorList>
    </citation>
    <scope>NUCLEOTIDE SEQUENCE [LARGE SCALE GENOMIC DNA]</scope>
    <source>
        <strain evidence="1 2">CECT 7506</strain>
    </source>
</reference>
<sequence>MMVREKDWDAIREERAQQEYEKDMAHFKMLYQQAESIGDVYKMNLYQSLMNDL</sequence>
<comment type="caution">
    <text evidence="1">The sequence shown here is derived from an EMBL/GenBank/DDBJ whole genome shotgun (WGS) entry which is preliminary data.</text>
</comment>
<keyword evidence="2" id="KW-1185">Reference proteome</keyword>